<accession>A0A240EIZ1</accession>
<dbReference type="AlphaFoldDB" id="A0A240EIZ1"/>
<reference evidence="3" key="1">
    <citation type="submission" date="2016-06" db="EMBL/GenBank/DDBJ databases">
        <authorList>
            <person name="Rodrigo-Torres L."/>
            <person name="Arahal R.D."/>
            <person name="Lucena T."/>
        </authorList>
    </citation>
    <scope>NUCLEOTIDE SEQUENCE [LARGE SCALE GENOMIC DNA]</scope>
    <source>
        <strain evidence="3">CECT8203</strain>
    </source>
</reference>
<dbReference type="InterPro" id="IPR010982">
    <property type="entry name" value="Lambda_DNA-bd_dom_sf"/>
</dbReference>
<proteinExistence type="predicted"/>
<dbReference type="RefSeq" id="WP_096993126.1">
    <property type="nucleotide sequence ID" value="NZ_JBHSII010000006.1"/>
</dbReference>
<name>A0A240EIZ1_9VIBR</name>
<dbReference type="SUPFAM" id="SSF47413">
    <property type="entry name" value="lambda repressor-like DNA-binding domains"/>
    <property type="match status" value="1"/>
</dbReference>
<gene>
    <name evidence="2" type="ORF">VTH8203_01515</name>
</gene>
<evidence type="ECO:0000259" key="1">
    <source>
        <dbReference type="PROSITE" id="PS50943"/>
    </source>
</evidence>
<feature type="domain" description="HTH cro/C1-type" evidence="1">
    <location>
        <begin position="56"/>
        <end position="88"/>
    </location>
</feature>
<dbReference type="InterPro" id="IPR001387">
    <property type="entry name" value="Cro/C1-type_HTH"/>
</dbReference>
<evidence type="ECO:0000313" key="2">
    <source>
        <dbReference type="EMBL" id="SNX47900.1"/>
    </source>
</evidence>
<evidence type="ECO:0000313" key="3">
    <source>
        <dbReference type="Proteomes" id="UP000219336"/>
    </source>
</evidence>
<protein>
    <recommendedName>
        <fullName evidence="1">HTH cro/C1-type domain-containing protein</fullName>
    </recommendedName>
</protein>
<dbReference type="CDD" id="cd00093">
    <property type="entry name" value="HTH_XRE"/>
    <property type="match status" value="1"/>
</dbReference>
<dbReference type="PROSITE" id="PS50943">
    <property type="entry name" value="HTH_CROC1"/>
    <property type="match status" value="1"/>
</dbReference>
<keyword evidence="3" id="KW-1185">Reference proteome</keyword>
<dbReference type="Gene3D" id="1.10.260.40">
    <property type="entry name" value="lambda repressor-like DNA-binding domains"/>
    <property type="match status" value="1"/>
</dbReference>
<dbReference type="Pfam" id="PF01381">
    <property type="entry name" value="HTH_3"/>
    <property type="match status" value="1"/>
</dbReference>
<dbReference type="GO" id="GO:0003677">
    <property type="term" value="F:DNA binding"/>
    <property type="evidence" value="ECO:0007669"/>
    <property type="project" value="InterPro"/>
</dbReference>
<dbReference type="EMBL" id="OANU01000015">
    <property type="protein sequence ID" value="SNX47900.1"/>
    <property type="molecule type" value="Genomic_DNA"/>
</dbReference>
<dbReference type="Proteomes" id="UP000219336">
    <property type="component" value="Unassembled WGS sequence"/>
</dbReference>
<sequence>MNQCPTCGGKKESVVFVNTGLDSSGHYTEIQKCGRCLGAGYVSQEIIDDIERGKQLRADRVAKGLTLREAAKSEGVTVATISQRENGNFKK</sequence>
<organism evidence="2 3">
    <name type="scientific">Vibrio thalassae</name>
    <dbReference type="NCBI Taxonomy" id="1243014"/>
    <lineage>
        <taxon>Bacteria</taxon>
        <taxon>Pseudomonadati</taxon>
        <taxon>Pseudomonadota</taxon>
        <taxon>Gammaproteobacteria</taxon>
        <taxon>Vibrionales</taxon>
        <taxon>Vibrionaceae</taxon>
        <taxon>Vibrio</taxon>
    </lineage>
</organism>